<evidence type="ECO:0000259" key="4">
    <source>
        <dbReference type="Pfam" id="PF10181"/>
    </source>
</evidence>
<dbReference type="GeneID" id="34527353"/>
<evidence type="ECO:0000313" key="5">
    <source>
        <dbReference type="EMBL" id="CCK71621.1"/>
    </source>
</evidence>
<proteinExistence type="inferred from homology"/>
<feature type="transmembrane region" description="Helical" evidence="3">
    <location>
        <begin position="40"/>
        <end position="58"/>
    </location>
</feature>
<keyword evidence="3" id="KW-0472">Membrane</keyword>
<dbReference type="Proteomes" id="UP000006310">
    <property type="component" value="Chromosome 8"/>
</dbReference>
<feature type="domain" description="Phosphatidylinositol N-acetylglucosaminyltransferase subunit H conserved" evidence="4">
    <location>
        <begin position="89"/>
        <end position="162"/>
    </location>
</feature>
<keyword evidence="3" id="KW-1133">Transmembrane helix</keyword>
<accession>J7S9P3</accession>
<dbReference type="OrthoDB" id="6256716at2759"/>
<dbReference type="KEGG" id="kng:KNAG_0H02070"/>
<evidence type="ECO:0000256" key="2">
    <source>
        <dbReference type="ARBA" id="ARBA00009610"/>
    </source>
</evidence>
<dbReference type="AlphaFoldDB" id="J7S9P3"/>
<dbReference type="RefSeq" id="XP_022465866.1">
    <property type="nucleotide sequence ID" value="XM_022609473.1"/>
</dbReference>
<dbReference type="eggNOG" id="ENOG502S6Z2">
    <property type="taxonomic scope" value="Eukaryota"/>
</dbReference>
<dbReference type="GO" id="GO:0006506">
    <property type="term" value="P:GPI anchor biosynthetic process"/>
    <property type="evidence" value="ECO:0007669"/>
    <property type="project" value="UniProtKB-UniPathway"/>
</dbReference>
<dbReference type="HOGENOM" id="CLU_106408_0_0_1"/>
<keyword evidence="3" id="KW-0812">Transmembrane</keyword>
<dbReference type="OMA" id="ISNISGW"/>
<name>J7S9P3_HUIN7</name>
<sequence>MDKPCPEIRRIERENYYLYLEKNDIYACIKVGPRSYWKSILFNGLLLLLLNYGVHHLLLSQKITTGTRWIWLLTLIGSLTLIQNPAIESITVFQNNGVQLSTVRGYIFLPHWLNERLFSSTEFITQDKIVDLVINEGFYAWFQVMCYLCIIIRGSDKLKRVFLKYKILLEDQKTIYNVCRECLYSAKDKEKMSLSSKVRAYLNE</sequence>
<dbReference type="InterPro" id="IPR019328">
    <property type="entry name" value="PIGH-H_dom"/>
</dbReference>
<dbReference type="InterPro" id="IPR044215">
    <property type="entry name" value="PIG-H"/>
</dbReference>
<dbReference type="PANTHER" id="PTHR15231:SF1">
    <property type="entry name" value="PHOSPHATIDYLINOSITOL N-ACETYLGLUCOSAMINYLTRANSFERASE SUBUNIT H"/>
    <property type="match status" value="1"/>
</dbReference>
<comment type="pathway">
    <text evidence="1">Glycolipid biosynthesis; glycosylphosphatidylinositol-anchor biosynthesis.</text>
</comment>
<dbReference type="PANTHER" id="PTHR15231">
    <property type="entry name" value="PHOSPHATIDYLINOSITOL N-ACETYLGLUCOSAMINYLTRANSFERASE SUBUNIT H"/>
    <property type="match status" value="1"/>
</dbReference>
<comment type="similarity">
    <text evidence="2">Belongs to the PIGH family.</text>
</comment>
<dbReference type="EMBL" id="HE978321">
    <property type="protein sequence ID" value="CCK71621.1"/>
    <property type="molecule type" value="Genomic_DNA"/>
</dbReference>
<dbReference type="GO" id="GO:0000506">
    <property type="term" value="C:glycosylphosphatidylinositol-N-acetylglucosaminyltransferase (GPI-GnT) complex"/>
    <property type="evidence" value="ECO:0007669"/>
    <property type="project" value="InterPro"/>
</dbReference>
<evidence type="ECO:0000313" key="6">
    <source>
        <dbReference type="Proteomes" id="UP000006310"/>
    </source>
</evidence>
<gene>
    <name evidence="5" type="primary">KNAG0H02070</name>
    <name evidence="5" type="ordered locus">KNAG_0H02070</name>
</gene>
<protein>
    <recommendedName>
        <fullName evidence="4">Phosphatidylinositol N-acetylglucosaminyltransferase subunit H conserved domain-containing protein</fullName>
    </recommendedName>
</protein>
<dbReference type="Pfam" id="PF10181">
    <property type="entry name" value="PIG-H"/>
    <property type="match status" value="1"/>
</dbReference>
<dbReference type="UniPathway" id="UPA00196"/>
<organism evidence="5 6">
    <name type="scientific">Huiozyma naganishii (strain ATCC MYA-139 / BCRC 22969 / CBS 8797 / KCTC 17520 / NBRC 10181 / NCYC 3082 / Yp74L-3)</name>
    <name type="common">Yeast</name>
    <name type="synonym">Kazachstania naganishii</name>
    <dbReference type="NCBI Taxonomy" id="1071383"/>
    <lineage>
        <taxon>Eukaryota</taxon>
        <taxon>Fungi</taxon>
        <taxon>Dikarya</taxon>
        <taxon>Ascomycota</taxon>
        <taxon>Saccharomycotina</taxon>
        <taxon>Saccharomycetes</taxon>
        <taxon>Saccharomycetales</taxon>
        <taxon>Saccharomycetaceae</taxon>
        <taxon>Huiozyma</taxon>
    </lineage>
</organism>
<reference evidence="5 6" key="1">
    <citation type="journal article" date="2011" name="Proc. Natl. Acad. Sci. U.S.A.">
        <title>Evolutionary erosion of yeast sex chromosomes by mating-type switching accidents.</title>
        <authorList>
            <person name="Gordon J.L."/>
            <person name="Armisen D."/>
            <person name="Proux-Wera E."/>
            <person name="Oheigeartaigh S.S."/>
            <person name="Byrne K.P."/>
            <person name="Wolfe K.H."/>
        </authorList>
    </citation>
    <scope>NUCLEOTIDE SEQUENCE [LARGE SCALE GENOMIC DNA]</scope>
    <source>
        <strain evidence="6">ATCC MYA-139 / BCRC 22969 / CBS 8797 / CCRC 22969 / KCTC 17520 / NBRC 10181 / NCYC 3082</strain>
    </source>
</reference>
<dbReference type="STRING" id="1071383.J7S9P3"/>
<evidence type="ECO:0000256" key="3">
    <source>
        <dbReference type="SAM" id="Phobius"/>
    </source>
</evidence>
<evidence type="ECO:0000256" key="1">
    <source>
        <dbReference type="ARBA" id="ARBA00004687"/>
    </source>
</evidence>
<reference evidence="6" key="2">
    <citation type="submission" date="2012-08" db="EMBL/GenBank/DDBJ databases">
        <title>Genome sequence of Kazachstania naganishii.</title>
        <authorList>
            <person name="Gordon J.L."/>
            <person name="Armisen D."/>
            <person name="Proux-Wera E."/>
            <person name="OhEigeartaigh S.S."/>
            <person name="Byrne K.P."/>
            <person name="Wolfe K.H."/>
        </authorList>
    </citation>
    <scope>NUCLEOTIDE SEQUENCE [LARGE SCALE GENOMIC DNA]</scope>
    <source>
        <strain evidence="6">ATCC MYA-139 / BCRC 22969 / CBS 8797 / CCRC 22969 / KCTC 17520 / NBRC 10181 / NCYC 3082</strain>
    </source>
</reference>
<keyword evidence="6" id="KW-1185">Reference proteome</keyword>